<sequence length="475" mass="50294">MATVGVVVAAAALAGLAPGVASASSHREAPLIAADPPVDNTDVYAFTSPDKPDTVTLSANWYPFQEPNGGPNFYPWATNAHYDINVDSDGNGKPDMTFRWQFKTQDLRGNTTFLYNNGPVTSLDDPNLLFRQTYDLTEIRNGHDVKTLLKDAPVAPSDTGPAGMPDYASLRNQAISTLPGNSGKVFAGQAADSFFLDLRVFDLLYGGNLSEAGQNTLKGYNVNTLSIQVPKDYLALNGNAAKNPVIGVWSDTEKQSTILTPGKAVSAGPFVQVSRLGNPLVNEVVSASGMKDAFNGSTPSQDATNTAFIGRVLKPEVPQLIQAIYGIPAPKTPRNDLVEIFATGIATNAPTLDGSKAPIQADLNSQVLNKDVDPRRFAPAEELRLNMGVPVADKPNRLGVLGGDLQGFPNGRRLTDDVVDIEIQALEGAVQTLPPRIIAPLAAGDGVDVNPKGFGDHFPYVGLPYNASVNTAGSK</sequence>
<name>A0ABN2NE37_9PSEU</name>
<dbReference type="InterPro" id="IPR025566">
    <property type="entry name" value="DUF4331"/>
</dbReference>
<keyword evidence="3" id="KW-1185">Reference proteome</keyword>
<dbReference type="RefSeq" id="WP_344421260.1">
    <property type="nucleotide sequence ID" value="NZ_BAAAQK010000018.1"/>
</dbReference>
<evidence type="ECO:0000313" key="2">
    <source>
        <dbReference type="EMBL" id="GAA1862334.1"/>
    </source>
</evidence>
<protein>
    <submittedName>
        <fullName evidence="2">DUF4331 domain-containing protein</fullName>
    </submittedName>
</protein>
<accession>A0ABN2NE37</accession>
<dbReference type="Proteomes" id="UP001500449">
    <property type="component" value="Unassembled WGS sequence"/>
</dbReference>
<evidence type="ECO:0000256" key="1">
    <source>
        <dbReference type="SAM" id="SignalP"/>
    </source>
</evidence>
<proteinExistence type="predicted"/>
<dbReference type="Pfam" id="PF14224">
    <property type="entry name" value="DUF4331"/>
    <property type="match status" value="1"/>
</dbReference>
<comment type="caution">
    <text evidence="2">The sequence shown here is derived from an EMBL/GenBank/DDBJ whole genome shotgun (WGS) entry which is preliminary data.</text>
</comment>
<evidence type="ECO:0000313" key="3">
    <source>
        <dbReference type="Proteomes" id="UP001500449"/>
    </source>
</evidence>
<reference evidence="2 3" key="1">
    <citation type="journal article" date="2019" name="Int. J. Syst. Evol. Microbiol.">
        <title>The Global Catalogue of Microorganisms (GCM) 10K type strain sequencing project: providing services to taxonomists for standard genome sequencing and annotation.</title>
        <authorList>
            <consortium name="The Broad Institute Genomics Platform"/>
            <consortium name="The Broad Institute Genome Sequencing Center for Infectious Disease"/>
            <person name="Wu L."/>
            <person name="Ma J."/>
        </authorList>
    </citation>
    <scope>NUCLEOTIDE SEQUENCE [LARGE SCALE GENOMIC DNA]</scope>
    <source>
        <strain evidence="2 3">JCM 16009</strain>
    </source>
</reference>
<organism evidence="2 3">
    <name type="scientific">Pseudonocardia ailaonensis</name>
    <dbReference type="NCBI Taxonomy" id="367279"/>
    <lineage>
        <taxon>Bacteria</taxon>
        <taxon>Bacillati</taxon>
        <taxon>Actinomycetota</taxon>
        <taxon>Actinomycetes</taxon>
        <taxon>Pseudonocardiales</taxon>
        <taxon>Pseudonocardiaceae</taxon>
        <taxon>Pseudonocardia</taxon>
    </lineage>
</organism>
<feature type="chain" id="PRO_5046688454" evidence="1">
    <location>
        <begin position="24"/>
        <end position="475"/>
    </location>
</feature>
<feature type="signal peptide" evidence="1">
    <location>
        <begin position="1"/>
        <end position="23"/>
    </location>
</feature>
<gene>
    <name evidence="2" type="ORF">GCM10009836_48270</name>
</gene>
<keyword evidence="1" id="KW-0732">Signal</keyword>
<dbReference type="EMBL" id="BAAAQK010000018">
    <property type="protein sequence ID" value="GAA1862334.1"/>
    <property type="molecule type" value="Genomic_DNA"/>
</dbReference>